<sequence>MKKQHLRIKNKNQKTHKNNKMVNINLDSIAKTAHIDLSLAEKAKFEKQCNEILKMFEQIEEIDVENVAPSFQPIEVKNITREDIVCNKNHKQIILSKDLEDGFFVGPRIK</sequence>
<dbReference type="GO" id="GO:0070681">
    <property type="term" value="P:glutaminyl-tRNAGln biosynthesis via transamidation"/>
    <property type="evidence" value="ECO:0007669"/>
    <property type="project" value="TreeGrafter"/>
</dbReference>
<dbReference type="EMBL" id="PCUF01000015">
    <property type="protein sequence ID" value="PIN66598.1"/>
    <property type="molecule type" value="Genomic_DNA"/>
</dbReference>
<dbReference type="EC" id="6.3.5.-" evidence="1"/>
<evidence type="ECO:0000313" key="11">
    <source>
        <dbReference type="Proteomes" id="UP000228888"/>
    </source>
</evidence>
<dbReference type="InterPro" id="IPR003837">
    <property type="entry name" value="GatC"/>
</dbReference>
<dbReference type="GO" id="GO:0016740">
    <property type="term" value="F:transferase activity"/>
    <property type="evidence" value="ECO:0007669"/>
    <property type="project" value="UniProtKB-KW"/>
</dbReference>
<accession>A0A2H9M2T9</accession>
<dbReference type="EMBL" id="PETW01000010">
    <property type="protein sequence ID" value="PIV46575.1"/>
    <property type="molecule type" value="Genomic_DNA"/>
</dbReference>
<dbReference type="Pfam" id="PF02686">
    <property type="entry name" value="GatC"/>
    <property type="match status" value="1"/>
</dbReference>
<accession>A0A2H9QT36</accession>
<dbReference type="EMBL" id="PFSX01000043">
    <property type="protein sequence ID" value="PJC01301.1"/>
    <property type="molecule type" value="Genomic_DNA"/>
</dbReference>
<evidence type="ECO:0000313" key="5">
    <source>
        <dbReference type="EMBL" id="PIV89834.1"/>
    </source>
</evidence>
<dbReference type="Proteomes" id="UP000230477">
    <property type="component" value="Unassembled WGS sequence"/>
</dbReference>
<evidence type="ECO:0000313" key="3">
    <source>
        <dbReference type="EMBL" id="PIV13627.1"/>
    </source>
</evidence>
<comment type="subunit">
    <text evidence="1">Heterotrimer of A, B and C subunits.</text>
</comment>
<dbReference type="Proteomes" id="UP000231232">
    <property type="component" value="Unassembled WGS sequence"/>
</dbReference>
<keyword evidence="1" id="KW-0648">Protein biosynthesis</keyword>
<reference evidence="10 11" key="2">
    <citation type="submission" date="2017-09" db="EMBL/GenBank/DDBJ databases">
        <title>Depth-based differentiation of microbial function through sediment-hosted aquifers and enrichment of novel symbionts in the deep terrestrial subsurface.</title>
        <authorList>
            <person name="Probst A.J."/>
            <person name="Ladd B."/>
            <person name="Jarett J.K."/>
            <person name="Geller-Mcgrath D.E."/>
            <person name="Sieber C.M.K."/>
            <person name="Emerson J.B."/>
            <person name="Anantharaman K."/>
            <person name="Thomas B.C."/>
            <person name="Malmstrom R."/>
            <person name="Stieglmeier M."/>
            <person name="Klingl A."/>
            <person name="Woyke T."/>
            <person name="Ryan C.M."/>
            <person name="Banfield J.F."/>
        </authorList>
    </citation>
    <scope>NUCLEOTIDE SEQUENCE [LARGE SCALE GENOMIC DNA]</scope>
</reference>
<comment type="function">
    <text evidence="1">Allows the formation of correctly charged Asn-tRNA(Asn) or Gln-tRNA(Gln) through the transamidation of misacylated Asp-tRNA(Asn) or Glu-tRNA(Gln) in organisms which lack either or both of asparaginyl-tRNA or glutaminyl-tRNA synthetases. The reaction takes place in the presence of glutamine and ATP through an activated phospho-Asp-tRNA(Asn) or phospho-Glu-tRNA(Gln).</text>
</comment>
<evidence type="ECO:0000313" key="8">
    <source>
        <dbReference type="EMBL" id="PJB04029.1"/>
    </source>
</evidence>
<evidence type="ECO:0000313" key="6">
    <source>
        <dbReference type="EMBL" id="PIX28248.1"/>
    </source>
</evidence>
<keyword evidence="1" id="KW-0436">Ligase</keyword>
<dbReference type="PANTHER" id="PTHR15004:SF0">
    <property type="entry name" value="GLUTAMYL-TRNA(GLN) AMIDOTRANSFERASE SUBUNIT C, MITOCHONDRIAL"/>
    <property type="match status" value="1"/>
</dbReference>
<evidence type="ECO:0000313" key="9">
    <source>
        <dbReference type="EMBL" id="PJC01301.1"/>
    </source>
</evidence>
<evidence type="ECO:0000313" key="7">
    <source>
        <dbReference type="EMBL" id="PIZ00041.1"/>
    </source>
</evidence>
<protein>
    <recommendedName>
        <fullName evidence="1">Aspartyl/glutamyl-tRNA(Asn/Gln) amidotransferase subunit C</fullName>
        <shortName evidence="1">Asp/Glu-ADT subunit C</shortName>
        <ecNumber evidence="1">6.3.5.-</ecNumber>
    </recommendedName>
</protein>
<dbReference type="GO" id="GO:0005524">
    <property type="term" value="F:ATP binding"/>
    <property type="evidence" value="ECO:0007669"/>
    <property type="project" value="UniProtKB-KW"/>
</dbReference>
<accession>A0A2H9M7L7</accession>
<dbReference type="AlphaFoldDB" id="A0A2G9LJ63"/>
<name>A0A2G9LJ63_HUBC1</name>
<dbReference type="Gene3D" id="1.10.20.60">
    <property type="entry name" value="Glu-tRNAGln amidotransferase C subunit, N-terminal domain"/>
    <property type="match status" value="1"/>
</dbReference>
<evidence type="ECO:0000313" key="4">
    <source>
        <dbReference type="EMBL" id="PIV46575.1"/>
    </source>
</evidence>
<evidence type="ECO:0000313" key="2">
    <source>
        <dbReference type="EMBL" id="PIN66598.1"/>
    </source>
</evidence>
<dbReference type="HAMAP" id="MF_00122">
    <property type="entry name" value="GatC"/>
    <property type="match status" value="1"/>
</dbReference>
<dbReference type="Proteomes" id="UP000228874">
    <property type="component" value="Unassembled WGS sequence"/>
</dbReference>
<reference evidence="2 12" key="1">
    <citation type="submission" date="2017-09" db="EMBL/GenBank/DDBJ databases">
        <title>Depth-based differentiation of microbial function through sediment-hosted aquifers and enrichment of novel symbionts in the deep terrestrial subsurface.</title>
        <authorList>
            <person name="Probst A.J."/>
            <person name="Ladd B."/>
            <person name="Jarett J.K."/>
            <person name="Geller-Mcgrath D.E."/>
            <person name="Sieber C.M."/>
            <person name="Emerson J.B."/>
            <person name="Anantharaman K."/>
            <person name="Thomas B.C."/>
            <person name="Malmstrom R."/>
            <person name="Stieglmeier M."/>
            <person name="Klingl A."/>
            <person name="Woyke T."/>
            <person name="Ryan C.M."/>
            <person name="Banfield J.F."/>
        </authorList>
    </citation>
    <scope>NUCLEOTIDE SEQUENCE [LARGE SCALE GENOMIC DNA]</scope>
    <source>
        <strain evidence="4">CG02_land_8_20_14_3_00_31_209</strain>
        <strain evidence="3">CG03_land_8_20_14_0_80_31_114</strain>
        <strain evidence="5">CG17_big_fil_post_rev_8_21_14_2_50_31_73</strain>
        <strain evidence="2">CG18_big_fil_WC_8_21_14_2_50_31_19</strain>
        <strain evidence="7">CG_4_10_14_0_8_um_filter_31_133</strain>
        <strain evidence="6">CG_4_8_14_3_um_filter</strain>
        <strain evidence="9">CG_4_9_14_0_8_um_filter_31_21</strain>
        <strain evidence="8">CG_4_9_14_3_um_filter_31_125</strain>
    </source>
</reference>
<dbReference type="Proteomes" id="UP000228989">
    <property type="component" value="Unassembled WGS sequence"/>
</dbReference>
<dbReference type="EMBL" id="PFMG01000008">
    <property type="protein sequence ID" value="PIZ00041.1"/>
    <property type="molecule type" value="Genomic_DNA"/>
</dbReference>
<dbReference type="GO" id="GO:0006412">
    <property type="term" value="P:translation"/>
    <property type="evidence" value="ECO:0007669"/>
    <property type="project" value="UniProtKB-UniRule"/>
</dbReference>
<evidence type="ECO:0000256" key="1">
    <source>
        <dbReference type="HAMAP-Rule" id="MF_00122"/>
    </source>
</evidence>
<accession>A0A2H9MP72</accession>
<keyword evidence="1" id="KW-0067">ATP-binding</keyword>
<evidence type="ECO:0000313" key="10">
    <source>
        <dbReference type="Proteomes" id="UP000228874"/>
    </source>
</evidence>
<comment type="catalytic activity">
    <reaction evidence="1">
        <text>L-glutamyl-tRNA(Gln) + L-glutamine + ATP + H2O = L-glutaminyl-tRNA(Gln) + L-glutamate + ADP + phosphate + H(+)</text>
        <dbReference type="Rhea" id="RHEA:17521"/>
        <dbReference type="Rhea" id="RHEA-COMP:9681"/>
        <dbReference type="Rhea" id="RHEA-COMP:9684"/>
        <dbReference type="ChEBI" id="CHEBI:15377"/>
        <dbReference type="ChEBI" id="CHEBI:15378"/>
        <dbReference type="ChEBI" id="CHEBI:29985"/>
        <dbReference type="ChEBI" id="CHEBI:30616"/>
        <dbReference type="ChEBI" id="CHEBI:43474"/>
        <dbReference type="ChEBI" id="CHEBI:58359"/>
        <dbReference type="ChEBI" id="CHEBI:78520"/>
        <dbReference type="ChEBI" id="CHEBI:78521"/>
        <dbReference type="ChEBI" id="CHEBI:456216"/>
    </reaction>
</comment>
<dbReference type="NCBIfam" id="TIGR00135">
    <property type="entry name" value="gatC"/>
    <property type="match status" value="1"/>
</dbReference>
<dbReference type="Proteomes" id="UP000230713">
    <property type="component" value="Unassembled WGS sequence"/>
</dbReference>
<proteinExistence type="inferred from homology"/>
<dbReference type="EMBL" id="PEUT01000048">
    <property type="protein sequence ID" value="PIV13627.1"/>
    <property type="molecule type" value="Genomic_DNA"/>
</dbReference>
<dbReference type="InterPro" id="IPR036113">
    <property type="entry name" value="Asp/Glu-ADT_sf_sub_c"/>
</dbReference>
<dbReference type="Proteomes" id="UP000228888">
    <property type="component" value="Unassembled WGS sequence"/>
</dbReference>
<organism evidence="2 12">
    <name type="scientific">Huberarchaeum crystalense</name>
    <dbReference type="NCBI Taxonomy" id="2014257"/>
    <lineage>
        <taxon>Archaea</taxon>
        <taxon>Candidatus Huberarchaeota</taxon>
        <taxon>Candidatus Huberarchaeia</taxon>
        <taxon>Candidatus Huberarchaeales</taxon>
        <taxon>Candidatus Huberarchaeaceae</taxon>
        <taxon>Candidatus Huberarchaeum</taxon>
    </lineage>
</organism>
<dbReference type="GO" id="GO:0050567">
    <property type="term" value="F:glutaminyl-tRNA synthase (glutamine-hydrolyzing) activity"/>
    <property type="evidence" value="ECO:0007669"/>
    <property type="project" value="UniProtKB-UniRule"/>
</dbReference>
<accession>A0A2G9LJ63</accession>
<evidence type="ECO:0000313" key="12">
    <source>
        <dbReference type="Proteomes" id="UP000229789"/>
    </source>
</evidence>
<keyword evidence="2" id="KW-0808">Transferase</keyword>
<comment type="caution">
    <text evidence="2">The sequence shown here is derived from an EMBL/GenBank/DDBJ whole genome shotgun (WGS) entry which is preliminary data.</text>
</comment>
<comment type="similarity">
    <text evidence="1">Belongs to the GatC family.</text>
</comment>
<dbReference type="EMBL" id="PFUW01000021">
    <property type="protein sequence ID" value="PJB04029.1"/>
    <property type="molecule type" value="Genomic_DNA"/>
</dbReference>
<dbReference type="SUPFAM" id="SSF141000">
    <property type="entry name" value="Glu-tRNAGln amidotransferase C subunit"/>
    <property type="match status" value="1"/>
</dbReference>
<comment type="catalytic activity">
    <reaction evidence="1">
        <text>L-aspartyl-tRNA(Asn) + L-glutamine + ATP + H2O = L-asparaginyl-tRNA(Asn) + L-glutamate + ADP + phosphate + 2 H(+)</text>
        <dbReference type="Rhea" id="RHEA:14513"/>
        <dbReference type="Rhea" id="RHEA-COMP:9674"/>
        <dbReference type="Rhea" id="RHEA-COMP:9677"/>
        <dbReference type="ChEBI" id="CHEBI:15377"/>
        <dbReference type="ChEBI" id="CHEBI:15378"/>
        <dbReference type="ChEBI" id="CHEBI:29985"/>
        <dbReference type="ChEBI" id="CHEBI:30616"/>
        <dbReference type="ChEBI" id="CHEBI:43474"/>
        <dbReference type="ChEBI" id="CHEBI:58359"/>
        <dbReference type="ChEBI" id="CHEBI:78515"/>
        <dbReference type="ChEBI" id="CHEBI:78516"/>
        <dbReference type="ChEBI" id="CHEBI:456216"/>
    </reaction>
</comment>
<dbReference type="Proteomes" id="UP000231449">
    <property type="component" value="Unassembled WGS sequence"/>
</dbReference>
<gene>
    <name evidence="1 2" type="primary">gatC</name>
    <name evidence="9" type="ORF">CO072_01690</name>
    <name evidence="8" type="ORF">CO124_01435</name>
    <name evidence="4" type="ORF">COS22_00595</name>
    <name evidence="3" type="ORF">COS45_01890</name>
    <name evidence="5" type="ORF">COW47_00680</name>
    <name evidence="2" type="ORF">COW69_01365</name>
    <name evidence="7" type="ORF">COY63_00175</name>
    <name evidence="6" type="ORF">COZ66_00400</name>
</gene>
<dbReference type="EMBL" id="PFFF01000016">
    <property type="protein sequence ID" value="PIV89834.1"/>
    <property type="molecule type" value="Genomic_DNA"/>
</dbReference>
<accession>A0A2H9P998</accession>
<accession>A0A2H9N2W8</accession>
<dbReference type="GO" id="GO:0006450">
    <property type="term" value="P:regulation of translational fidelity"/>
    <property type="evidence" value="ECO:0007669"/>
    <property type="project" value="InterPro"/>
</dbReference>
<dbReference type="EMBL" id="PFIH01000015">
    <property type="protein sequence ID" value="PIX28248.1"/>
    <property type="molecule type" value="Genomic_DNA"/>
</dbReference>
<keyword evidence="1" id="KW-0547">Nucleotide-binding</keyword>
<dbReference type="PANTHER" id="PTHR15004">
    <property type="entry name" value="GLUTAMYL-TRNA(GLN) AMIDOTRANSFERASE SUBUNIT C, MITOCHONDRIAL"/>
    <property type="match status" value="1"/>
</dbReference>
<dbReference type="Proteomes" id="UP000229789">
    <property type="component" value="Unassembled WGS sequence"/>
</dbReference>
<accession>A0A2H9RCV3</accession>